<gene>
    <name evidence="2" type="ORF">F4553_001144</name>
</gene>
<dbReference type="PANTHER" id="PTHR45033">
    <property type="match status" value="1"/>
</dbReference>
<dbReference type="InterPro" id="IPR011032">
    <property type="entry name" value="GroES-like_sf"/>
</dbReference>
<evidence type="ECO:0000313" key="2">
    <source>
        <dbReference type="EMBL" id="MBB5867765.1"/>
    </source>
</evidence>
<organism evidence="2 3">
    <name type="scientific">Allocatelliglobosispora scoriae</name>
    <dbReference type="NCBI Taxonomy" id="643052"/>
    <lineage>
        <taxon>Bacteria</taxon>
        <taxon>Bacillati</taxon>
        <taxon>Actinomycetota</taxon>
        <taxon>Actinomycetes</taxon>
        <taxon>Micromonosporales</taxon>
        <taxon>Micromonosporaceae</taxon>
        <taxon>Allocatelliglobosispora</taxon>
    </lineage>
</organism>
<evidence type="ECO:0000313" key="3">
    <source>
        <dbReference type="Proteomes" id="UP000587527"/>
    </source>
</evidence>
<comment type="caution">
    <text evidence="2">The sequence shown here is derived from an EMBL/GenBank/DDBJ whole genome shotgun (WGS) entry which is preliminary data.</text>
</comment>
<dbReference type="RefSeq" id="WP_184832906.1">
    <property type="nucleotide sequence ID" value="NZ_JACHMN010000001.1"/>
</dbReference>
<feature type="domain" description="Enoyl reductase (ER)" evidence="1">
    <location>
        <begin position="13"/>
        <end position="320"/>
    </location>
</feature>
<name>A0A841BJF9_9ACTN</name>
<dbReference type="PANTHER" id="PTHR45033:SF3">
    <property type="entry name" value="DEHYDROGENASE, PUTATIVE (AFU_ORTHOLOGUE AFUA_2G13270)-RELATED"/>
    <property type="match status" value="1"/>
</dbReference>
<reference evidence="2 3" key="1">
    <citation type="submission" date="2020-08" db="EMBL/GenBank/DDBJ databases">
        <title>Sequencing the genomes of 1000 actinobacteria strains.</title>
        <authorList>
            <person name="Klenk H.-P."/>
        </authorList>
    </citation>
    <scope>NUCLEOTIDE SEQUENCE [LARGE SCALE GENOMIC DNA]</scope>
    <source>
        <strain evidence="2 3">DSM 45362</strain>
    </source>
</reference>
<dbReference type="AlphaFoldDB" id="A0A841BJF9"/>
<dbReference type="SUPFAM" id="SSF51735">
    <property type="entry name" value="NAD(P)-binding Rossmann-fold domains"/>
    <property type="match status" value="1"/>
</dbReference>
<dbReference type="InterPro" id="IPR036291">
    <property type="entry name" value="NAD(P)-bd_dom_sf"/>
</dbReference>
<dbReference type="EMBL" id="JACHMN010000001">
    <property type="protein sequence ID" value="MBB5867765.1"/>
    <property type="molecule type" value="Genomic_DNA"/>
</dbReference>
<dbReference type="Proteomes" id="UP000587527">
    <property type="component" value="Unassembled WGS sequence"/>
</dbReference>
<dbReference type="InterPro" id="IPR013149">
    <property type="entry name" value="ADH-like_C"/>
</dbReference>
<proteinExistence type="predicted"/>
<dbReference type="InterPro" id="IPR020843">
    <property type="entry name" value="ER"/>
</dbReference>
<dbReference type="Gene3D" id="3.90.180.10">
    <property type="entry name" value="Medium-chain alcohol dehydrogenases, catalytic domain"/>
    <property type="match status" value="1"/>
</dbReference>
<dbReference type="SMART" id="SM00829">
    <property type="entry name" value="PKS_ER"/>
    <property type="match status" value="1"/>
</dbReference>
<evidence type="ECO:0000259" key="1">
    <source>
        <dbReference type="SMART" id="SM00829"/>
    </source>
</evidence>
<dbReference type="SUPFAM" id="SSF50129">
    <property type="entry name" value="GroES-like"/>
    <property type="match status" value="1"/>
</dbReference>
<accession>A0A841BJF9</accession>
<keyword evidence="3" id="KW-1185">Reference proteome</keyword>
<dbReference type="InterPro" id="IPR052711">
    <property type="entry name" value="Zinc_ADH-like"/>
</dbReference>
<protein>
    <submittedName>
        <fullName evidence="2">NADPH:quinone reductase-like Zn-dependent oxidoreductase</fullName>
    </submittedName>
</protein>
<dbReference type="Pfam" id="PF00107">
    <property type="entry name" value="ADH_zinc_N"/>
    <property type="match status" value="1"/>
</dbReference>
<sequence>MLAVYATTACPQAPLDALGFGEQPEPVVPDAEWAVVTVRSAALNHHDLWTLRGSGLMGGAYPRILGCEAAGVDDTGRPVILASVHTDPQWRHDPVRDPRRAMIGETLPGTFAERVAVPRHLLVDRPGGFTDAEAACVAGTFLTAYRMLFTKSRLRPGDTVLIQGATGGVSSALIRLAAAGGFQVWVTGRTAAKRDHALALGAHRGFPPGSVPANAVDAVMESVGEATWAQSLRAARPGGTIVVTGATTGANPPAYLGRIFDRELTVTGSSGGTVDELHRLIAFMQSRAIRPDIDVELPFAQAREGMRRMADGEARGKVVFSW</sequence>
<dbReference type="GO" id="GO:0016491">
    <property type="term" value="F:oxidoreductase activity"/>
    <property type="evidence" value="ECO:0007669"/>
    <property type="project" value="InterPro"/>
</dbReference>